<dbReference type="EMBL" id="KI913117">
    <property type="protein sequence ID" value="ETV85657.1"/>
    <property type="molecule type" value="Genomic_DNA"/>
</dbReference>
<accession>W4H193</accession>
<dbReference type="RefSeq" id="XP_009824129.1">
    <property type="nucleotide sequence ID" value="XM_009825827.1"/>
</dbReference>
<gene>
    <name evidence="2" type="ORF">H257_02272</name>
</gene>
<organism evidence="2">
    <name type="scientific">Aphanomyces astaci</name>
    <name type="common">Crayfish plague agent</name>
    <dbReference type="NCBI Taxonomy" id="112090"/>
    <lineage>
        <taxon>Eukaryota</taxon>
        <taxon>Sar</taxon>
        <taxon>Stramenopiles</taxon>
        <taxon>Oomycota</taxon>
        <taxon>Saprolegniomycetes</taxon>
        <taxon>Saprolegniales</taxon>
        <taxon>Verrucalvaceae</taxon>
        <taxon>Aphanomyces</taxon>
    </lineage>
</organism>
<dbReference type="OrthoDB" id="77983at2759"/>
<dbReference type="GeneID" id="20804268"/>
<evidence type="ECO:0000256" key="1">
    <source>
        <dbReference type="SAM" id="MobiDB-lite"/>
    </source>
</evidence>
<dbReference type="InterPro" id="IPR032675">
    <property type="entry name" value="LRR_dom_sf"/>
</dbReference>
<feature type="compositionally biased region" description="Pro residues" evidence="1">
    <location>
        <begin position="67"/>
        <end position="78"/>
    </location>
</feature>
<feature type="region of interest" description="Disordered" evidence="1">
    <location>
        <begin position="45"/>
        <end position="82"/>
    </location>
</feature>
<evidence type="ECO:0000313" key="2">
    <source>
        <dbReference type="EMBL" id="ETV85657.1"/>
    </source>
</evidence>
<name>W4H193_APHAT</name>
<dbReference type="STRING" id="112090.W4H193"/>
<protein>
    <submittedName>
        <fullName evidence="2">Uncharacterized protein</fullName>
    </submittedName>
</protein>
<dbReference type="AlphaFoldDB" id="W4H193"/>
<dbReference type="VEuPathDB" id="FungiDB:H257_02272"/>
<dbReference type="Gene3D" id="3.80.10.10">
    <property type="entry name" value="Ribonuclease Inhibitor"/>
    <property type="match status" value="1"/>
</dbReference>
<reference evidence="2" key="1">
    <citation type="submission" date="2013-12" db="EMBL/GenBank/DDBJ databases">
        <title>The Genome Sequence of Aphanomyces astaci APO3.</title>
        <authorList>
            <consortium name="The Broad Institute Genomics Platform"/>
            <person name="Russ C."/>
            <person name="Tyler B."/>
            <person name="van West P."/>
            <person name="Dieguez-Uribeondo J."/>
            <person name="Young S.K."/>
            <person name="Zeng Q."/>
            <person name="Gargeya S."/>
            <person name="Fitzgerald M."/>
            <person name="Abouelleil A."/>
            <person name="Alvarado L."/>
            <person name="Chapman S.B."/>
            <person name="Gainer-Dewar J."/>
            <person name="Goldberg J."/>
            <person name="Griggs A."/>
            <person name="Gujja S."/>
            <person name="Hansen M."/>
            <person name="Howarth C."/>
            <person name="Imamovic A."/>
            <person name="Ireland A."/>
            <person name="Larimer J."/>
            <person name="McCowan C."/>
            <person name="Murphy C."/>
            <person name="Pearson M."/>
            <person name="Poon T.W."/>
            <person name="Priest M."/>
            <person name="Roberts A."/>
            <person name="Saif S."/>
            <person name="Shea T."/>
            <person name="Sykes S."/>
            <person name="Wortman J."/>
            <person name="Nusbaum C."/>
            <person name="Birren B."/>
        </authorList>
    </citation>
    <scope>NUCLEOTIDE SEQUENCE [LARGE SCALE GENOMIC DNA]</scope>
    <source>
        <strain evidence="2">APO3</strain>
    </source>
</reference>
<sequence>MGWKGRPGEGRSRKLERFKAHLAWKHEISSALDDIRSAHRLAVRTTDDQAFSTRRPLQLQPRSAPTPTLPPRPRPAGPTPLSDEEIRGIIAQDHHGLLVTKPTSLVDRCLHVMARHLDQYPTSDTFVVEAMQAGLSPDLHHRLSILSTWYHTMTADNVALLCTPATQALCLGQLNVDAVVVPLVAPDAYTSSPSLDSWEDLPDIVMHWSGCPYLTELELVQCYEISIALLHECAGLTKLSLVDCSAFNAVETGFLLHLPRRLESLSLVGCTWLTNDMLLALLRELMLSSSTTLRSLRVWGCCRVSLIVEQTWAAELPQVHLDIQQIPYL</sequence>
<proteinExistence type="predicted"/>
<dbReference type="SUPFAM" id="SSF52047">
    <property type="entry name" value="RNI-like"/>
    <property type="match status" value="1"/>
</dbReference>